<evidence type="ECO:0000256" key="1">
    <source>
        <dbReference type="SAM" id="MobiDB-lite"/>
    </source>
</evidence>
<evidence type="ECO:0000313" key="2">
    <source>
        <dbReference type="EMBL" id="CAF2861644.1"/>
    </source>
</evidence>
<protein>
    <submittedName>
        <fullName evidence="2">SUPT20H</fullName>
    </submittedName>
</protein>
<accession>A0A7R8CS56</accession>
<reference evidence="2" key="1">
    <citation type="submission" date="2021-02" db="EMBL/GenBank/DDBJ databases">
        <authorList>
            <person name="Bekaert M."/>
        </authorList>
    </citation>
    <scope>NUCLEOTIDE SEQUENCE</scope>
    <source>
        <strain evidence="2">IoA-00</strain>
    </source>
</reference>
<feature type="compositionally biased region" description="Acidic residues" evidence="1">
    <location>
        <begin position="25"/>
        <end position="39"/>
    </location>
</feature>
<proteinExistence type="predicted"/>
<dbReference type="Proteomes" id="UP000675881">
    <property type="component" value="Chromosome 15"/>
</dbReference>
<dbReference type="AlphaFoldDB" id="A0A7R8CS56"/>
<gene>
    <name evidence="2" type="ORF">LSAA_5864</name>
</gene>
<dbReference type="EMBL" id="HG994594">
    <property type="protein sequence ID" value="CAF2861644.1"/>
    <property type="molecule type" value="Genomic_DNA"/>
</dbReference>
<keyword evidence="3" id="KW-1185">Reference proteome</keyword>
<name>A0A7R8CS56_LEPSM</name>
<organism evidence="2 3">
    <name type="scientific">Lepeophtheirus salmonis</name>
    <name type="common">Salmon louse</name>
    <name type="synonym">Caligus salmonis</name>
    <dbReference type="NCBI Taxonomy" id="72036"/>
    <lineage>
        <taxon>Eukaryota</taxon>
        <taxon>Metazoa</taxon>
        <taxon>Ecdysozoa</taxon>
        <taxon>Arthropoda</taxon>
        <taxon>Crustacea</taxon>
        <taxon>Multicrustacea</taxon>
        <taxon>Hexanauplia</taxon>
        <taxon>Copepoda</taxon>
        <taxon>Siphonostomatoida</taxon>
        <taxon>Caligidae</taxon>
        <taxon>Lepeophtheirus</taxon>
    </lineage>
</organism>
<sequence>MSHLWEGLLSWADATLERAEGGSCDGEDESMTTTTEEEDGPRRSLEERLLRLHVRESLKEDRVFLSRLLLTLGPDGLICLKTFMKGEETLLLGGLTPDDPLLNYFESQELPPILLDLLEPKLWMEGCVLAEVRQEKLSLEGELALLLSGPLCLDPNPVVSLVARKSLLSRQKLNTVPLNFINSQRSAKGGLSPEETLAKHQASLRASIRNGSLFSHLTQSQTPPTSTDVSKRARTIQKRAEINDMTPHVVEEYILETAEIKKRLNERDKILVKSSNNTVFNATQKQTVQQQQQPQTRIIQFNNSSSVTNSDQQNNHNSNIVASILQTQLQRTTTTTVFPDENNTTVQASLATQQQQQKDMEISAIKQALMKESAQFEANKSSKTFAKLPTRPVPQASLTNSNAIKVQPSNPKLVSKQLSLHKILNAQAVQQQQISTNAVKVSPISADLSRPVISGSLTQGSLPSYSPAQQNSKLMVTPSQTKIRGIKTLSHDAPGLQALLANTPSADSPAPSGAVSVGSTLLERLVSGQAIVTTSAAVSTTPSPLTAASTDSTNDITLAALLAKPAATGGVTTSQTTIYSTKMSPLLQQLQQPAQPVRTSVRHSPLLSPRLISSSSRPQQQQLSTSQTPIGGLLMVLLTAVLFRRKQTTQQTTNVVSLQNLLQSGVVNNSSGIATSSSASIPVQLSIQGLPSPVTLSVNLSEGANNTDSVSSSPNVFVTHSAGNVIAQGQQKLSAAIRAILKTILINYNILFIMRHIHIMIDEVYTSQRVEYNGGKIYGLENGQITKTVLVIMIKSYYIAF</sequence>
<evidence type="ECO:0000313" key="3">
    <source>
        <dbReference type="Proteomes" id="UP000675881"/>
    </source>
</evidence>
<dbReference type="OrthoDB" id="1932706at2759"/>
<feature type="region of interest" description="Disordered" evidence="1">
    <location>
        <begin position="19"/>
        <end position="43"/>
    </location>
</feature>